<reference evidence="1" key="1">
    <citation type="submission" date="2014-05" db="EMBL/GenBank/DDBJ databases">
        <title>The transcriptome of the halophilic microalga Tetraselmis sp. GSL018 isolated from the Great Salt Lake, Utah.</title>
        <authorList>
            <person name="Jinkerson R.E."/>
            <person name="D'Adamo S."/>
            <person name="Posewitz M.C."/>
        </authorList>
    </citation>
    <scope>NUCLEOTIDE SEQUENCE</scope>
    <source>
        <strain evidence="1">GSL018</strain>
    </source>
</reference>
<dbReference type="EMBL" id="GBEZ01015658">
    <property type="protein sequence ID" value="JAC70524.1"/>
    <property type="molecule type" value="Transcribed_RNA"/>
</dbReference>
<gene>
    <name evidence="1" type="ORF">TSPGSL018_3948</name>
</gene>
<dbReference type="SUPFAM" id="SSF54768">
    <property type="entry name" value="dsRNA-binding domain-like"/>
    <property type="match status" value="1"/>
</dbReference>
<proteinExistence type="predicted"/>
<accession>A0A061RIE0</accession>
<name>A0A061RIE0_9CHLO</name>
<sequence length="60" mass="6401">MSSLEPVRNSVLFPQVNGISSTRFNACEFVGEDSTKKGAEHLAAWKAMDALCAAGLCKVN</sequence>
<evidence type="ECO:0000313" key="1">
    <source>
        <dbReference type="EMBL" id="JAC70524.1"/>
    </source>
</evidence>
<evidence type="ECO:0008006" key="2">
    <source>
        <dbReference type="Google" id="ProtNLM"/>
    </source>
</evidence>
<protein>
    <recommendedName>
        <fullName evidence="2">DRBM domain-containing protein</fullName>
    </recommendedName>
</protein>
<dbReference type="AlphaFoldDB" id="A0A061RIE0"/>
<organism evidence="1">
    <name type="scientific">Tetraselmis sp. GSL018</name>
    <dbReference type="NCBI Taxonomy" id="582737"/>
    <lineage>
        <taxon>Eukaryota</taxon>
        <taxon>Viridiplantae</taxon>
        <taxon>Chlorophyta</taxon>
        <taxon>core chlorophytes</taxon>
        <taxon>Chlorodendrophyceae</taxon>
        <taxon>Chlorodendrales</taxon>
        <taxon>Chlorodendraceae</taxon>
        <taxon>Tetraselmis</taxon>
    </lineage>
</organism>